<evidence type="ECO:0000259" key="4">
    <source>
        <dbReference type="PROSITE" id="PS50987"/>
    </source>
</evidence>
<dbReference type="OrthoDB" id="9804742at2"/>
<dbReference type="PROSITE" id="PS50987">
    <property type="entry name" value="HTH_ARSR_2"/>
    <property type="match status" value="1"/>
</dbReference>
<organism evidence="5 6">
    <name type="scientific">Paracoccus aurantiacus</name>
    <dbReference type="NCBI Taxonomy" id="2599412"/>
    <lineage>
        <taxon>Bacteria</taxon>
        <taxon>Pseudomonadati</taxon>
        <taxon>Pseudomonadota</taxon>
        <taxon>Alphaproteobacteria</taxon>
        <taxon>Rhodobacterales</taxon>
        <taxon>Paracoccaceae</taxon>
        <taxon>Paracoccus</taxon>
    </lineage>
</organism>
<dbReference type="AlphaFoldDB" id="A0A5C6S6S8"/>
<dbReference type="RefSeq" id="WP_147097355.1">
    <property type="nucleotide sequence ID" value="NZ_JBHUFH010000001.1"/>
</dbReference>
<sequence>MDQQHALSALSALGQESRLDTIRLLVRAGDKGMAAGEISESLGIVQNTLSTHLSILAKSGLVKSQREGRTIRYFADMDGMCGLMGYLLEDCCAGQVECCDGAFQCCAPAPKETVRACC</sequence>
<dbReference type="PANTHER" id="PTHR43132">
    <property type="entry name" value="ARSENICAL RESISTANCE OPERON REPRESSOR ARSR-RELATED"/>
    <property type="match status" value="1"/>
</dbReference>
<keyword evidence="3" id="KW-0804">Transcription</keyword>
<keyword evidence="1" id="KW-0805">Transcription regulation</keyword>
<evidence type="ECO:0000313" key="5">
    <source>
        <dbReference type="EMBL" id="TXB70063.1"/>
    </source>
</evidence>
<dbReference type="PRINTS" id="PR00778">
    <property type="entry name" value="HTHARSR"/>
</dbReference>
<evidence type="ECO:0000313" key="6">
    <source>
        <dbReference type="Proteomes" id="UP000321562"/>
    </source>
</evidence>
<proteinExistence type="predicted"/>
<dbReference type="InterPro" id="IPR036388">
    <property type="entry name" value="WH-like_DNA-bd_sf"/>
</dbReference>
<accession>A0A5C6S6S8</accession>
<comment type="caution">
    <text evidence="5">The sequence shown here is derived from an EMBL/GenBank/DDBJ whole genome shotgun (WGS) entry which is preliminary data.</text>
</comment>
<evidence type="ECO:0000256" key="3">
    <source>
        <dbReference type="ARBA" id="ARBA00023163"/>
    </source>
</evidence>
<dbReference type="InterPro" id="IPR001845">
    <property type="entry name" value="HTH_ArsR_DNA-bd_dom"/>
</dbReference>
<dbReference type="SMART" id="SM00418">
    <property type="entry name" value="HTH_ARSR"/>
    <property type="match status" value="1"/>
</dbReference>
<evidence type="ECO:0000256" key="1">
    <source>
        <dbReference type="ARBA" id="ARBA00023015"/>
    </source>
</evidence>
<dbReference type="Pfam" id="PF12840">
    <property type="entry name" value="HTH_20"/>
    <property type="match status" value="1"/>
</dbReference>
<dbReference type="PANTHER" id="PTHR43132:SF2">
    <property type="entry name" value="ARSENICAL RESISTANCE OPERON REPRESSOR ARSR-RELATED"/>
    <property type="match status" value="1"/>
</dbReference>
<keyword evidence="2" id="KW-0238">DNA-binding</keyword>
<protein>
    <submittedName>
        <fullName evidence="5">Winged helix-turn-helix transcriptional regulator</fullName>
    </submittedName>
</protein>
<dbReference type="GO" id="GO:0003700">
    <property type="term" value="F:DNA-binding transcription factor activity"/>
    <property type="evidence" value="ECO:0007669"/>
    <property type="project" value="InterPro"/>
</dbReference>
<dbReference type="EMBL" id="VOPL01000002">
    <property type="protein sequence ID" value="TXB70063.1"/>
    <property type="molecule type" value="Genomic_DNA"/>
</dbReference>
<dbReference type="NCBIfam" id="NF033788">
    <property type="entry name" value="HTH_metalloreg"/>
    <property type="match status" value="1"/>
</dbReference>
<dbReference type="CDD" id="cd00090">
    <property type="entry name" value="HTH_ARSR"/>
    <property type="match status" value="1"/>
</dbReference>
<gene>
    <name evidence="5" type="ORF">FQV27_08185</name>
</gene>
<dbReference type="SUPFAM" id="SSF46785">
    <property type="entry name" value="Winged helix' DNA-binding domain"/>
    <property type="match status" value="1"/>
</dbReference>
<reference evidence="5 6" key="1">
    <citation type="submission" date="2019-08" db="EMBL/GenBank/DDBJ databases">
        <authorList>
            <person name="Ye J."/>
        </authorList>
    </citation>
    <scope>NUCLEOTIDE SEQUENCE [LARGE SCALE GENOMIC DNA]</scope>
    <source>
        <strain evidence="5 6">TK008</strain>
    </source>
</reference>
<name>A0A5C6S6S8_9RHOB</name>
<dbReference type="GO" id="GO:0003677">
    <property type="term" value="F:DNA binding"/>
    <property type="evidence" value="ECO:0007669"/>
    <property type="project" value="UniProtKB-KW"/>
</dbReference>
<dbReference type="Gene3D" id="1.10.10.10">
    <property type="entry name" value="Winged helix-like DNA-binding domain superfamily/Winged helix DNA-binding domain"/>
    <property type="match status" value="1"/>
</dbReference>
<dbReference type="InterPro" id="IPR011991">
    <property type="entry name" value="ArsR-like_HTH"/>
</dbReference>
<evidence type="ECO:0000256" key="2">
    <source>
        <dbReference type="ARBA" id="ARBA00023125"/>
    </source>
</evidence>
<feature type="domain" description="HTH arsR-type" evidence="4">
    <location>
        <begin position="1"/>
        <end position="95"/>
    </location>
</feature>
<dbReference type="Proteomes" id="UP000321562">
    <property type="component" value="Unassembled WGS sequence"/>
</dbReference>
<dbReference type="InterPro" id="IPR036390">
    <property type="entry name" value="WH_DNA-bd_sf"/>
</dbReference>
<keyword evidence="6" id="KW-1185">Reference proteome</keyword>
<dbReference type="InterPro" id="IPR051011">
    <property type="entry name" value="Metal_resp_trans_reg"/>
</dbReference>